<dbReference type="AlphaFoldDB" id="A0A151RVN7"/>
<dbReference type="Gramene" id="C.cajan_31626.t">
    <property type="protein sequence ID" value="C.cajan_31626.t.cds1"/>
    <property type="gene ID" value="C.cajan_31626"/>
</dbReference>
<proteinExistence type="predicted"/>
<dbReference type="Proteomes" id="UP000075243">
    <property type="component" value="Unassembled WGS sequence"/>
</dbReference>
<accession>A0A151RVN7</accession>
<protein>
    <submittedName>
        <fullName evidence="1">Uncharacterized protein</fullName>
    </submittedName>
</protein>
<dbReference type="EMBL" id="KQ483552">
    <property type="protein sequence ID" value="KYP46618.1"/>
    <property type="molecule type" value="Genomic_DNA"/>
</dbReference>
<sequence length="97" mass="10718">MGVGAKFGVELEANNFNVVSASGANQFVIGIRCVTLTIPNFSLHHSFHSLKGQFHAPEATRSEFSQLVIRLIRTIQIRFKGRVLLPLNASTRSHCIN</sequence>
<evidence type="ECO:0000313" key="1">
    <source>
        <dbReference type="EMBL" id="KYP46618.1"/>
    </source>
</evidence>
<evidence type="ECO:0000313" key="2">
    <source>
        <dbReference type="Proteomes" id="UP000075243"/>
    </source>
</evidence>
<organism evidence="1 2">
    <name type="scientific">Cajanus cajan</name>
    <name type="common">Pigeon pea</name>
    <name type="synonym">Cajanus indicus</name>
    <dbReference type="NCBI Taxonomy" id="3821"/>
    <lineage>
        <taxon>Eukaryota</taxon>
        <taxon>Viridiplantae</taxon>
        <taxon>Streptophyta</taxon>
        <taxon>Embryophyta</taxon>
        <taxon>Tracheophyta</taxon>
        <taxon>Spermatophyta</taxon>
        <taxon>Magnoliopsida</taxon>
        <taxon>eudicotyledons</taxon>
        <taxon>Gunneridae</taxon>
        <taxon>Pentapetalae</taxon>
        <taxon>rosids</taxon>
        <taxon>fabids</taxon>
        <taxon>Fabales</taxon>
        <taxon>Fabaceae</taxon>
        <taxon>Papilionoideae</taxon>
        <taxon>50 kb inversion clade</taxon>
        <taxon>NPAAA clade</taxon>
        <taxon>indigoferoid/millettioid clade</taxon>
        <taxon>Phaseoleae</taxon>
        <taxon>Cajanus</taxon>
    </lineage>
</organism>
<reference evidence="1" key="1">
    <citation type="journal article" date="2012" name="Nat. Biotechnol.">
        <title>Draft genome sequence of pigeonpea (Cajanus cajan), an orphan legume crop of resource-poor farmers.</title>
        <authorList>
            <person name="Varshney R.K."/>
            <person name="Chen W."/>
            <person name="Li Y."/>
            <person name="Bharti A.K."/>
            <person name="Saxena R.K."/>
            <person name="Schlueter J.A."/>
            <person name="Donoghue M.T."/>
            <person name="Azam S."/>
            <person name="Fan G."/>
            <person name="Whaley A.M."/>
            <person name="Farmer A.D."/>
            <person name="Sheridan J."/>
            <person name="Iwata A."/>
            <person name="Tuteja R."/>
            <person name="Penmetsa R.V."/>
            <person name="Wu W."/>
            <person name="Upadhyaya H.D."/>
            <person name="Yang S.P."/>
            <person name="Shah T."/>
            <person name="Saxena K.B."/>
            <person name="Michael T."/>
            <person name="McCombie W.R."/>
            <person name="Yang B."/>
            <person name="Zhang G."/>
            <person name="Yang H."/>
            <person name="Wang J."/>
            <person name="Spillane C."/>
            <person name="Cook D.R."/>
            <person name="May G.D."/>
            <person name="Xu X."/>
            <person name="Jackson S.A."/>
        </authorList>
    </citation>
    <scope>NUCLEOTIDE SEQUENCE [LARGE SCALE GENOMIC DNA]</scope>
</reference>
<keyword evidence="2" id="KW-1185">Reference proteome</keyword>
<name>A0A151RVN7_CAJCA</name>
<gene>
    <name evidence="1" type="ORF">KK1_031784</name>
</gene>